<evidence type="ECO:0000256" key="1">
    <source>
        <dbReference type="SAM" id="MobiDB-lite"/>
    </source>
</evidence>
<reference evidence="3" key="1">
    <citation type="journal article" date="2019" name="Int. J. Syst. Evol. Microbiol.">
        <title>The Global Catalogue of Microorganisms (GCM) 10K type strain sequencing project: providing services to taxonomists for standard genome sequencing and annotation.</title>
        <authorList>
            <consortium name="The Broad Institute Genomics Platform"/>
            <consortium name="The Broad Institute Genome Sequencing Center for Infectious Disease"/>
            <person name="Wu L."/>
            <person name="Ma J."/>
        </authorList>
    </citation>
    <scope>NUCLEOTIDE SEQUENCE [LARGE SCALE GENOMIC DNA]</scope>
    <source>
        <strain evidence="3">IBRC-M 10987</strain>
    </source>
</reference>
<gene>
    <name evidence="2" type="ORF">ACFOZ8_23105</name>
</gene>
<accession>A0ABV8K9D8</accession>
<protein>
    <submittedName>
        <fullName evidence="2">IS1182 family transposase</fullName>
    </submittedName>
</protein>
<feature type="non-terminal residue" evidence="2">
    <location>
        <position position="65"/>
    </location>
</feature>
<organism evidence="2 3">
    <name type="scientific">Paenibacillus xanthanilyticus</name>
    <dbReference type="NCBI Taxonomy" id="1783531"/>
    <lineage>
        <taxon>Bacteria</taxon>
        <taxon>Bacillati</taxon>
        <taxon>Bacillota</taxon>
        <taxon>Bacilli</taxon>
        <taxon>Bacillales</taxon>
        <taxon>Paenibacillaceae</taxon>
        <taxon>Paenibacillus</taxon>
    </lineage>
</organism>
<name>A0ABV8K9D8_9BACL</name>
<feature type="compositionally biased region" description="Basic and acidic residues" evidence="1">
    <location>
        <begin position="44"/>
        <end position="55"/>
    </location>
</feature>
<feature type="region of interest" description="Disordered" evidence="1">
    <location>
        <begin position="1"/>
        <end position="65"/>
    </location>
</feature>
<proteinExistence type="predicted"/>
<dbReference type="EMBL" id="JBHSAM010000034">
    <property type="protein sequence ID" value="MFC4102512.1"/>
    <property type="molecule type" value="Genomic_DNA"/>
</dbReference>
<keyword evidence="3" id="KW-1185">Reference proteome</keyword>
<dbReference type="Proteomes" id="UP001595715">
    <property type="component" value="Unassembled WGS sequence"/>
</dbReference>
<feature type="compositionally biased region" description="Basic residues" evidence="1">
    <location>
        <begin position="56"/>
        <end position="65"/>
    </location>
</feature>
<sequence length="65" mass="7432">MFATIEEAEKQEDHALSGMDLSELGEPADMTSEQLEHAVQQLEQRLEAKPKDKPLKKTVRILRKD</sequence>
<evidence type="ECO:0000313" key="3">
    <source>
        <dbReference type="Proteomes" id="UP001595715"/>
    </source>
</evidence>
<comment type="caution">
    <text evidence="2">The sequence shown here is derived from an EMBL/GenBank/DDBJ whole genome shotgun (WGS) entry which is preliminary data.</text>
</comment>
<evidence type="ECO:0000313" key="2">
    <source>
        <dbReference type="EMBL" id="MFC4102512.1"/>
    </source>
</evidence>